<comment type="similarity">
    <text evidence="3">Belongs to the tryptophan 2-monooxygenase family.</text>
</comment>
<dbReference type="Gene3D" id="3.50.50.60">
    <property type="entry name" value="FAD/NAD(P)-binding domain"/>
    <property type="match status" value="1"/>
</dbReference>
<dbReference type="GO" id="GO:0009851">
    <property type="term" value="P:auxin biosynthetic process"/>
    <property type="evidence" value="ECO:0007669"/>
    <property type="project" value="UniProtKB-KW"/>
</dbReference>
<gene>
    <name evidence="11" type="ORF">G8770_05390</name>
</gene>
<protein>
    <recommendedName>
        <fullName evidence="5">Tryptophan 2-monooxygenase</fullName>
        <ecNumber evidence="4">1.13.12.3</ecNumber>
    </recommendedName>
</protein>
<evidence type="ECO:0000259" key="10">
    <source>
        <dbReference type="Pfam" id="PF01593"/>
    </source>
</evidence>
<dbReference type="PANTHER" id="PTHR10742:SF410">
    <property type="entry name" value="LYSINE-SPECIFIC HISTONE DEMETHYLASE 2"/>
    <property type="match status" value="1"/>
</dbReference>
<keyword evidence="6" id="KW-0560">Oxidoreductase</keyword>
<sequence>MTGVSRRNFLNLVGAIGGSVALYNSSRAMGLIAETGPVSNYQIKPADKGAKKIVILGGGVAGLSVAYELQMAGYECTILEASHRIGGRNLTVRHGDLVDELGNANICKFDDEPNLYFNAGPARIPGHHQRLLGYCKKFKVPLQIKANANRLAYIHETNLFGGKPVRAGEYIADARGFMSELLWKGGNQGAFDEMLTKEDVENLMGYSRFFGDLGLDGSYKGTGRSGSLNDRMLEHVKVKPTQDFTEVLKSRTGLMAALTSENYDWGEPLMEPVGGMDGVVNGFARNLDAKIILKAQVQGIHNKDDGVTITYQHKGKLHTLEADFCFNNIPAHFMPGIDNNLSPEYMAALSEFKRGNLFKIALQMKERFWENEGIYGGISFTDQAISQIWYPSHDINAEKGVILGSYSWNDDENEKFAQMSLEDRIKVAAQCGDKIHPNYSSYIESGVSVPWTRMNHMMGCGAHMEPEVQDKNFAILQKAEGRHFLIGDQISQHAGWQEGALASADNALRVFSDMRTQAA</sequence>
<evidence type="ECO:0000256" key="7">
    <source>
        <dbReference type="ARBA" id="ARBA00023070"/>
    </source>
</evidence>
<feature type="domain" description="Amine oxidase" evidence="10">
    <location>
        <begin position="60"/>
        <end position="507"/>
    </location>
</feature>
<dbReference type="PANTHER" id="PTHR10742">
    <property type="entry name" value="FLAVIN MONOAMINE OXIDASE"/>
    <property type="match status" value="1"/>
</dbReference>
<dbReference type="RefSeq" id="WP_167182839.1">
    <property type="nucleotide sequence ID" value="NZ_JAAONZ010000003.1"/>
</dbReference>
<evidence type="ECO:0000256" key="6">
    <source>
        <dbReference type="ARBA" id="ARBA00023002"/>
    </source>
</evidence>
<evidence type="ECO:0000313" key="12">
    <source>
        <dbReference type="Proteomes" id="UP000787472"/>
    </source>
</evidence>
<proteinExistence type="inferred from homology"/>
<evidence type="ECO:0000313" key="11">
    <source>
        <dbReference type="EMBL" id="NHO64974.1"/>
    </source>
</evidence>
<dbReference type="InterPro" id="IPR006311">
    <property type="entry name" value="TAT_signal"/>
</dbReference>
<dbReference type="PROSITE" id="PS51318">
    <property type="entry name" value="TAT"/>
    <property type="match status" value="1"/>
</dbReference>
<dbReference type="Gene3D" id="3.90.660.10">
    <property type="match status" value="1"/>
</dbReference>
<feature type="binding site" evidence="9">
    <location>
        <begin position="80"/>
        <end position="81"/>
    </location>
    <ligand>
        <name>FAD</name>
        <dbReference type="ChEBI" id="CHEBI:57692"/>
    </ligand>
</feature>
<dbReference type="Proteomes" id="UP000787472">
    <property type="component" value="Unassembled WGS sequence"/>
</dbReference>
<evidence type="ECO:0000256" key="1">
    <source>
        <dbReference type="ARBA" id="ARBA00001974"/>
    </source>
</evidence>
<dbReference type="Gene3D" id="1.20.1440.240">
    <property type="match status" value="1"/>
</dbReference>
<dbReference type="EC" id="1.13.12.3" evidence="4"/>
<evidence type="ECO:0000256" key="2">
    <source>
        <dbReference type="ARBA" id="ARBA00004814"/>
    </source>
</evidence>
<keyword evidence="7" id="KW-0073">Auxin biosynthesis</keyword>
<comment type="catalytic activity">
    <reaction evidence="8">
        <text>L-tryptophan + O2 = indole-3-acetamide + CO2 + H2O</text>
        <dbReference type="Rhea" id="RHEA:16165"/>
        <dbReference type="ChEBI" id="CHEBI:15377"/>
        <dbReference type="ChEBI" id="CHEBI:15379"/>
        <dbReference type="ChEBI" id="CHEBI:16031"/>
        <dbReference type="ChEBI" id="CHEBI:16526"/>
        <dbReference type="ChEBI" id="CHEBI:57912"/>
        <dbReference type="EC" id="1.13.12.3"/>
    </reaction>
</comment>
<comment type="caution">
    <text evidence="11">The sequence shown here is derived from an EMBL/GenBank/DDBJ whole genome shotgun (WGS) entry which is preliminary data.</text>
</comment>
<organism evidence="11 12">
    <name type="scientific">Pseudomaricurvus hydrocarbonicus</name>
    <dbReference type="NCBI Taxonomy" id="1470433"/>
    <lineage>
        <taxon>Bacteria</taxon>
        <taxon>Pseudomonadati</taxon>
        <taxon>Pseudomonadota</taxon>
        <taxon>Gammaproteobacteria</taxon>
        <taxon>Cellvibrionales</taxon>
        <taxon>Cellvibrionaceae</taxon>
        <taxon>Pseudomaricurvus</taxon>
    </lineage>
</organism>
<accession>A0A9E5MJE1</accession>
<dbReference type="InterPro" id="IPR036188">
    <property type="entry name" value="FAD/NAD-bd_sf"/>
</dbReference>
<dbReference type="EMBL" id="JAAONZ010000003">
    <property type="protein sequence ID" value="NHO64974.1"/>
    <property type="molecule type" value="Genomic_DNA"/>
</dbReference>
<feature type="binding site" evidence="9">
    <location>
        <position position="123"/>
    </location>
    <ligand>
        <name>substrate</name>
    </ligand>
</feature>
<dbReference type="PRINTS" id="PR00757">
    <property type="entry name" value="AMINEOXDASEF"/>
</dbReference>
<dbReference type="SUPFAM" id="SSF51905">
    <property type="entry name" value="FAD/NAD(P)-binding domain"/>
    <property type="match status" value="1"/>
</dbReference>
<feature type="binding site" evidence="9">
    <location>
        <position position="297"/>
    </location>
    <ligand>
        <name>FAD</name>
        <dbReference type="ChEBI" id="CHEBI:57692"/>
    </ligand>
</feature>
<comment type="cofactor">
    <cofactor evidence="1">
        <name>FAD</name>
        <dbReference type="ChEBI" id="CHEBI:57692"/>
    </cofactor>
</comment>
<evidence type="ECO:0000256" key="9">
    <source>
        <dbReference type="PIRSR" id="PIRSR601613-1"/>
    </source>
</evidence>
<keyword evidence="12" id="KW-1185">Reference proteome</keyword>
<name>A0A9E5MJE1_9GAMM</name>
<dbReference type="InterPro" id="IPR002937">
    <property type="entry name" value="Amino_oxidase"/>
</dbReference>
<dbReference type="InterPro" id="IPR001613">
    <property type="entry name" value="Flavin_amine_oxidase"/>
</dbReference>
<evidence type="ECO:0000256" key="4">
    <source>
        <dbReference type="ARBA" id="ARBA00012535"/>
    </source>
</evidence>
<dbReference type="Pfam" id="PF01593">
    <property type="entry name" value="Amino_oxidase"/>
    <property type="match status" value="1"/>
</dbReference>
<evidence type="ECO:0000256" key="3">
    <source>
        <dbReference type="ARBA" id="ARBA00005833"/>
    </source>
</evidence>
<evidence type="ECO:0000256" key="8">
    <source>
        <dbReference type="ARBA" id="ARBA00047321"/>
    </source>
</evidence>
<reference evidence="11" key="1">
    <citation type="submission" date="2020-03" db="EMBL/GenBank/DDBJ databases">
        <authorList>
            <person name="Guo F."/>
        </authorList>
    </citation>
    <scope>NUCLEOTIDE SEQUENCE</scope>
    <source>
        <strain evidence="11">JCM 30134</strain>
    </source>
</reference>
<feature type="binding site" evidence="9">
    <location>
        <begin position="120"/>
        <end position="123"/>
    </location>
    <ligand>
        <name>FAD</name>
        <dbReference type="ChEBI" id="CHEBI:57692"/>
    </ligand>
</feature>
<comment type="pathway">
    <text evidence="2">Plant hormone metabolism; auxin biosynthesis.</text>
</comment>
<dbReference type="InterPro" id="IPR050281">
    <property type="entry name" value="Flavin_monoamine_oxidase"/>
</dbReference>
<dbReference type="AlphaFoldDB" id="A0A9E5MJE1"/>
<dbReference type="GO" id="GO:0050361">
    <property type="term" value="F:tryptophan 2-monooxygenase activity"/>
    <property type="evidence" value="ECO:0007669"/>
    <property type="project" value="UniProtKB-EC"/>
</dbReference>
<evidence type="ECO:0000256" key="5">
    <source>
        <dbReference type="ARBA" id="ARBA00017871"/>
    </source>
</evidence>
<dbReference type="SUPFAM" id="SSF54373">
    <property type="entry name" value="FAD-linked reductases, C-terminal domain"/>
    <property type="match status" value="1"/>
</dbReference>